<dbReference type="GO" id="GO:0000785">
    <property type="term" value="C:chromatin"/>
    <property type="evidence" value="ECO:0007669"/>
    <property type="project" value="TreeGrafter"/>
</dbReference>
<dbReference type="GO" id="GO:0003714">
    <property type="term" value="F:transcription corepressor activity"/>
    <property type="evidence" value="ECO:0007669"/>
    <property type="project" value="InterPro"/>
</dbReference>
<dbReference type="AlphaFoldDB" id="A0AAU9KF90"/>
<gene>
    <name evidence="6" type="ORF">BSTOLATCC_MIC60970</name>
</gene>
<dbReference type="Pfam" id="PF16879">
    <property type="entry name" value="Sin3a_C"/>
    <property type="match status" value="1"/>
</dbReference>
<evidence type="ECO:0000256" key="3">
    <source>
        <dbReference type="ARBA" id="ARBA00023242"/>
    </source>
</evidence>
<reference evidence="6" key="1">
    <citation type="submission" date="2021-09" db="EMBL/GenBank/DDBJ databases">
        <authorList>
            <consortium name="AG Swart"/>
            <person name="Singh M."/>
            <person name="Singh A."/>
            <person name="Seah K."/>
            <person name="Emmerich C."/>
        </authorList>
    </citation>
    <scope>NUCLEOTIDE SEQUENCE</scope>
    <source>
        <strain evidence="6">ATCC30299</strain>
    </source>
</reference>
<keyword evidence="7" id="KW-1185">Reference proteome</keyword>
<proteinExistence type="predicted"/>
<dbReference type="GO" id="GO:0000118">
    <property type="term" value="C:histone deacetylase complex"/>
    <property type="evidence" value="ECO:0007669"/>
    <property type="project" value="TreeGrafter"/>
</dbReference>
<accession>A0AAU9KF90</accession>
<name>A0AAU9KF90_9CILI</name>
<dbReference type="FunFam" id="1.20.1160.11:FF:000001">
    <property type="entry name" value="Paired amphipathic helix protein Sin3"/>
    <property type="match status" value="1"/>
</dbReference>
<dbReference type="InterPro" id="IPR036600">
    <property type="entry name" value="PAH_sf"/>
</dbReference>
<evidence type="ECO:0000313" key="6">
    <source>
        <dbReference type="EMBL" id="CAG9334351.1"/>
    </source>
</evidence>
<comment type="caution">
    <text evidence="6">The sequence shown here is derived from an EMBL/GenBank/DDBJ whole genome shotgun (WGS) entry which is preliminary data.</text>
</comment>
<dbReference type="Pfam" id="PF08295">
    <property type="entry name" value="Sin3_corepress"/>
    <property type="match status" value="1"/>
</dbReference>
<dbReference type="SUPFAM" id="SSF47762">
    <property type="entry name" value="PAH2 domain"/>
    <property type="match status" value="2"/>
</dbReference>
<dbReference type="PANTHER" id="PTHR12346">
    <property type="entry name" value="SIN3B-RELATED"/>
    <property type="match status" value="1"/>
</dbReference>
<evidence type="ECO:0000256" key="2">
    <source>
        <dbReference type="ARBA" id="ARBA00022491"/>
    </source>
</evidence>
<dbReference type="InterPro" id="IPR013194">
    <property type="entry name" value="HDAC_interact_dom"/>
</dbReference>
<dbReference type="PROSITE" id="PS51477">
    <property type="entry name" value="PAH"/>
    <property type="match status" value="2"/>
</dbReference>
<dbReference type="SMART" id="SM00761">
    <property type="entry name" value="HDAC_interact"/>
    <property type="match status" value="1"/>
</dbReference>
<dbReference type="EMBL" id="CAJZBQ010000058">
    <property type="protein sequence ID" value="CAG9334351.1"/>
    <property type="molecule type" value="Genomic_DNA"/>
</dbReference>
<dbReference type="Gene3D" id="1.20.1160.11">
    <property type="entry name" value="Paired amphipathic helix"/>
    <property type="match status" value="3"/>
</dbReference>
<keyword evidence="3 4" id="KW-0539">Nucleus</keyword>
<dbReference type="GO" id="GO:0000122">
    <property type="term" value="P:negative regulation of transcription by RNA polymerase II"/>
    <property type="evidence" value="ECO:0007669"/>
    <property type="project" value="TreeGrafter"/>
</dbReference>
<dbReference type="InterPro" id="IPR003822">
    <property type="entry name" value="PAH"/>
</dbReference>
<protein>
    <recommendedName>
        <fullName evidence="5">Histone deacetylase interacting domain-containing protein</fullName>
    </recommendedName>
</protein>
<dbReference type="Proteomes" id="UP001162131">
    <property type="component" value="Unassembled WGS sequence"/>
</dbReference>
<dbReference type="InterPro" id="IPR031693">
    <property type="entry name" value="Sin3_C"/>
</dbReference>
<evidence type="ECO:0000256" key="4">
    <source>
        <dbReference type="PROSITE-ProRule" id="PRU00810"/>
    </source>
</evidence>
<evidence type="ECO:0000256" key="1">
    <source>
        <dbReference type="ARBA" id="ARBA00004123"/>
    </source>
</evidence>
<sequence>MQNRVESARKYLTLVRNKFKEHGDKYEEFLQVMKAFKEQRMDTEAVCKRVQELFKGHRVLLLEFNKLIPQNYRISIESRPHYNEAIDYMRRVKEETKHDPAIYEEFIRILKLYQGKEMSLDDVNNSVKKLMVDFPSLIDSFKAFLPNYYDDSSSEEKDEPAYSKPIKKRKEIAPVTTLSIEKLVIEEIGEPIGKNEVVFFGKLKKVLDLNSQPNTDYFLEFSQVFQLYTDCIITKVELLGVVEPLFQLTDFHKFLNLRSPGVRRYQKEENPELTQFVQHQLNDFYETLKVIATSRESNRRKHGWFFRPLSDFDTGKTKRNGHSYLQVQRPSIKRHRVFPYESKWISVPYGSEDFSFRNFRKNAFEDALFKCEDERYELDMTIECALATLKMLEAAENKMKSLPIDQQKTFQLDDKFMEKLRLRSIQSIYSEHASKIIETLKNNPSRALSVVISRIKSKIDAWKNISKPESDRTWDETVEKNFYKSLDHRSFYFKQNEKKMTNAKNYLTEAKSRSLNLAAKKAQLRKYIEDKTIDQNYDIIGGSRNQIFFNSFAGLSGAVYHKVLGNFVDDILEEFKELDKPERALTFNNGVEYATLPQFRLLLNHQPIINDALRILLYAADKTSLSGKEKLNKWIIVIFQEFFGLKLPYDITNHLVEDYFESIPEEEIIDIETAKNIINKWNTEENSEMIIEKDENPIEEVGQNPISLKKDQSFAAFIPLMKKHNVMYCPSTVYCFLRFFFVMYERLLKVKMVLSQEGKENPPIEVGEYKFSDEAQVEYLGFLKSVSLILKNTYDNAKFEDKCRILLGNDAYVLFTFDKLAIYTAKALHALAHDEVTIKSLPFFQRFNRNKLNEEVYMSDFLRSVPSHQLFRLHWNVDFRILCMTYIESPCEKLQEPAVKHMLKYAKDFTNEACETDLEDEIKIMHERLDVFYQNYGITQNDLANQLILMNGIKIGLNESSLKMHFIPEHEDYLFNAKYYKNHILLATEEETYICQDKNSYVQKITEIGLKKFQKWMESNQK</sequence>
<evidence type="ECO:0000259" key="5">
    <source>
        <dbReference type="SMART" id="SM00761"/>
    </source>
</evidence>
<dbReference type="PANTHER" id="PTHR12346:SF0">
    <property type="entry name" value="SIN3A, ISOFORM G"/>
    <property type="match status" value="1"/>
</dbReference>
<dbReference type="InterPro" id="IPR039774">
    <property type="entry name" value="Sin3-like"/>
</dbReference>
<comment type="subcellular location">
    <subcellularLocation>
        <location evidence="1 4">Nucleus</location>
    </subcellularLocation>
</comment>
<keyword evidence="2" id="KW-0678">Repressor</keyword>
<feature type="domain" description="Histone deacetylase interacting" evidence="5">
    <location>
        <begin position="316"/>
        <end position="409"/>
    </location>
</feature>
<evidence type="ECO:0000313" key="7">
    <source>
        <dbReference type="Proteomes" id="UP001162131"/>
    </source>
</evidence>
<organism evidence="6 7">
    <name type="scientific">Blepharisma stoltei</name>
    <dbReference type="NCBI Taxonomy" id="1481888"/>
    <lineage>
        <taxon>Eukaryota</taxon>
        <taxon>Sar</taxon>
        <taxon>Alveolata</taxon>
        <taxon>Ciliophora</taxon>
        <taxon>Postciliodesmatophora</taxon>
        <taxon>Heterotrichea</taxon>
        <taxon>Heterotrichida</taxon>
        <taxon>Blepharismidae</taxon>
        <taxon>Blepharisma</taxon>
    </lineage>
</organism>
<dbReference type="Pfam" id="PF02671">
    <property type="entry name" value="PAH"/>
    <property type="match status" value="2"/>
</dbReference>